<dbReference type="OrthoDB" id="9771070at2"/>
<dbReference type="AlphaFoldDB" id="A0A5S5MC70"/>
<evidence type="ECO:0000256" key="2">
    <source>
        <dbReference type="ARBA" id="ARBA00037999"/>
    </source>
</evidence>
<dbReference type="InterPro" id="IPR000653">
    <property type="entry name" value="DegT/StrS_aminotransferase"/>
</dbReference>
<dbReference type="CDD" id="cd00616">
    <property type="entry name" value="AHBA_syn"/>
    <property type="match status" value="1"/>
</dbReference>
<dbReference type="InterPro" id="IPR029060">
    <property type="entry name" value="PIN-like_dom_sf"/>
</dbReference>
<dbReference type="PANTHER" id="PTHR30244">
    <property type="entry name" value="TRANSAMINASE"/>
    <property type="match status" value="1"/>
</dbReference>
<dbReference type="Gene3D" id="3.40.640.10">
    <property type="entry name" value="Type I PLP-dependent aspartate aminotransferase-like (Major domain)"/>
    <property type="match status" value="1"/>
</dbReference>
<evidence type="ECO:0000256" key="1">
    <source>
        <dbReference type="ARBA" id="ARBA00022898"/>
    </source>
</evidence>
<dbReference type="InterPro" id="IPR015421">
    <property type="entry name" value="PyrdxlP-dep_Trfase_major"/>
</dbReference>
<dbReference type="InterPro" id="IPR015422">
    <property type="entry name" value="PyrdxlP-dep_Trfase_small"/>
</dbReference>
<dbReference type="Proteomes" id="UP000321899">
    <property type="component" value="Unassembled WGS sequence"/>
</dbReference>
<name>A0A5S5MC70_9BACT</name>
<comment type="caution">
    <text evidence="4">The sequence shown here is derived from an EMBL/GenBank/DDBJ whole genome shotgun (WGS) entry which is preliminary data.</text>
</comment>
<dbReference type="EMBL" id="VDMB01000035">
    <property type="protein sequence ID" value="TYT73327.1"/>
    <property type="molecule type" value="Genomic_DNA"/>
</dbReference>
<dbReference type="PANTHER" id="PTHR30244:SF36">
    <property type="entry name" value="3-OXO-GLUCOSE-6-PHOSPHATE:GLUTAMATE AMINOTRANSFERASE"/>
    <property type="match status" value="1"/>
</dbReference>
<protein>
    <submittedName>
        <fullName evidence="4">DegT/DnrJ/EryC1/StrS family aminotransferase</fullName>
    </submittedName>
</protein>
<dbReference type="GO" id="GO:0030170">
    <property type="term" value="F:pyridoxal phosphate binding"/>
    <property type="evidence" value="ECO:0007669"/>
    <property type="project" value="TreeGrafter"/>
</dbReference>
<evidence type="ECO:0000256" key="3">
    <source>
        <dbReference type="RuleBase" id="RU004508"/>
    </source>
</evidence>
<gene>
    <name evidence="4" type="ORF">FIM25_15765</name>
</gene>
<organism evidence="4 5">
    <name type="scientific">Desulfobotulus mexicanus</name>
    <dbReference type="NCBI Taxonomy" id="2586642"/>
    <lineage>
        <taxon>Bacteria</taxon>
        <taxon>Pseudomonadati</taxon>
        <taxon>Thermodesulfobacteriota</taxon>
        <taxon>Desulfobacteria</taxon>
        <taxon>Desulfobacterales</taxon>
        <taxon>Desulfobacteraceae</taxon>
        <taxon>Desulfobotulus</taxon>
    </lineage>
</organism>
<dbReference type="GO" id="GO:0008483">
    <property type="term" value="F:transaminase activity"/>
    <property type="evidence" value="ECO:0007669"/>
    <property type="project" value="UniProtKB-KW"/>
</dbReference>
<comment type="similarity">
    <text evidence="2 3">Belongs to the DegT/DnrJ/EryC1 family.</text>
</comment>
<dbReference type="Gene3D" id="3.90.1150.10">
    <property type="entry name" value="Aspartate Aminotransferase, domain 1"/>
    <property type="match status" value="1"/>
</dbReference>
<dbReference type="SUPFAM" id="SSF53383">
    <property type="entry name" value="PLP-dependent transferases"/>
    <property type="match status" value="1"/>
</dbReference>
<proteinExistence type="inferred from homology"/>
<keyword evidence="1 3" id="KW-0663">Pyridoxal phosphate</keyword>
<dbReference type="GO" id="GO:0000271">
    <property type="term" value="P:polysaccharide biosynthetic process"/>
    <property type="evidence" value="ECO:0007669"/>
    <property type="project" value="TreeGrafter"/>
</dbReference>
<reference evidence="4 5" key="1">
    <citation type="submission" date="2019-06" db="EMBL/GenBank/DDBJ databases">
        <title>Desulfobotulus mexicanus sp. nov., a novel sulfate-reducing bacterium isolated from the sediment of an alkaline crater lake in Mexico.</title>
        <authorList>
            <person name="Hirschler-Rea A."/>
        </authorList>
    </citation>
    <scope>NUCLEOTIDE SEQUENCE [LARGE SCALE GENOMIC DNA]</scope>
    <source>
        <strain evidence="4 5">PAR22N</strain>
    </source>
</reference>
<evidence type="ECO:0000313" key="5">
    <source>
        <dbReference type="Proteomes" id="UP000321899"/>
    </source>
</evidence>
<keyword evidence="4" id="KW-0032">Aminotransferase</keyword>
<evidence type="ECO:0000313" key="4">
    <source>
        <dbReference type="EMBL" id="TYT73327.1"/>
    </source>
</evidence>
<sequence>MENKFLIDVNIALDILLDRLDTSPRTYELFQKLKSLPAVYLSTSQLHTVAFIFFKEGKKSRPLHILHEEWQLFLKLFTLIKTPAYLDLNDPLFQRDTEDYLIEASAKIVGAKIITRNTAFLRASEYAVSIDDFLSLPVQEEKNIAFLDLKAINQAHASGLERAFDRVLYSGWYIQGQQVKAFESEFASYCGTPFCIGVANGLDALTLTLRAWKEMGRLKEGDKILVPANTYIASILAITENRLTPVLVEPDPATFNISPSEILKSLDSKTKAILPVHLYGQMADMPTIMEIARKHDLLVLEDAAQAHGAIIGGKKAGSWGDAAGFSFYPGKNLGALGDAGAVTTHDEELALTIRALGNYGSHKKYENLYQGVNSRLDEMQAALLRVKLPHLDRDIEKRQAVARQYMEGINHPEILLPAWKEDGSHVFHLFVLRCQRRDELQAYLAEKGIQTLIHYPVPPHKQKAYGAWKGIRLPLTEQIHKEVLSLPMGPTIPDDEVFEVIKGFNEFS</sequence>
<dbReference type="SUPFAM" id="SSF88723">
    <property type="entry name" value="PIN domain-like"/>
    <property type="match status" value="1"/>
</dbReference>
<dbReference type="RefSeq" id="WP_139450819.1">
    <property type="nucleotide sequence ID" value="NZ_VDMB01000035.1"/>
</dbReference>
<dbReference type="InterPro" id="IPR015424">
    <property type="entry name" value="PyrdxlP-dep_Trfase"/>
</dbReference>
<keyword evidence="4" id="KW-0808">Transferase</keyword>
<dbReference type="Pfam" id="PF01041">
    <property type="entry name" value="DegT_DnrJ_EryC1"/>
    <property type="match status" value="1"/>
</dbReference>
<accession>A0A5S5MC70</accession>
<keyword evidence="5" id="KW-1185">Reference proteome</keyword>